<name>A0ABR1KNF8_9PEZI</name>
<evidence type="ECO:0000313" key="3">
    <source>
        <dbReference type="Proteomes" id="UP001363622"/>
    </source>
</evidence>
<protein>
    <submittedName>
        <fullName evidence="2">Uncharacterized protein</fullName>
    </submittedName>
</protein>
<keyword evidence="3" id="KW-1185">Reference proteome</keyword>
<evidence type="ECO:0000256" key="1">
    <source>
        <dbReference type="SAM" id="MobiDB-lite"/>
    </source>
</evidence>
<dbReference type="EMBL" id="JBBPHU010000004">
    <property type="protein sequence ID" value="KAK7518473.1"/>
    <property type="molecule type" value="Genomic_DNA"/>
</dbReference>
<gene>
    <name evidence="2" type="ORF">IWZ03DRAFT_373842</name>
</gene>
<reference evidence="2 3" key="1">
    <citation type="submission" date="2024-04" db="EMBL/GenBank/DDBJ databases">
        <title>Phyllosticta paracitricarpa is synonymous to the EU quarantine fungus P. citricarpa based on phylogenomic analyses.</title>
        <authorList>
            <consortium name="Lawrence Berkeley National Laboratory"/>
            <person name="Van Ingen-Buijs V.A."/>
            <person name="Van Westerhoven A.C."/>
            <person name="Haridas S."/>
            <person name="Skiadas P."/>
            <person name="Martin F."/>
            <person name="Groenewald J.Z."/>
            <person name="Crous P.W."/>
            <person name="Seidl M.F."/>
        </authorList>
    </citation>
    <scope>NUCLEOTIDE SEQUENCE [LARGE SCALE GENOMIC DNA]</scope>
    <source>
        <strain evidence="2 3">CBS 123371</strain>
    </source>
</reference>
<comment type="caution">
    <text evidence="2">The sequence shown here is derived from an EMBL/GenBank/DDBJ whole genome shotgun (WGS) entry which is preliminary data.</text>
</comment>
<dbReference type="Proteomes" id="UP001363622">
    <property type="component" value="Unassembled WGS sequence"/>
</dbReference>
<feature type="region of interest" description="Disordered" evidence="1">
    <location>
        <begin position="144"/>
        <end position="167"/>
    </location>
</feature>
<evidence type="ECO:0000313" key="2">
    <source>
        <dbReference type="EMBL" id="KAK7518473.1"/>
    </source>
</evidence>
<proteinExistence type="predicted"/>
<sequence length="208" mass="23321">MLHADNFESSYSLWALTVCCSLQSSLSMATVRKIIMHTHHFQICLLSSRLYLQSRIHSLAPIPHVCMHVEKSSMSILFHASRSPFQSTPPTRQMHRSIVGCLIVLRFDIDTYLATCIEEPRHASQCSAPIHPFFHPAHRACEKINQPPNQPTKTSSQSLMHVPPPPPPSPSPLGCVCPFPPPYTTQPTCVLRTCPTYLSFLSCLSVEY</sequence>
<organism evidence="2 3">
    <name type="scientific">Phyllosticta citriasiana</name>
    <dbReference type="NCBI Taxonomy" id="595635"/>
    <lineage>
        <taxon>Eukaryota</taxon>
        <taxon>Fungi</taxon>
        <taxon>Dikarya</taxon>
        <taxon>Ascomycota</taxon>
        <taxon>Pezizomycotina</taxon>
        <taxon>Dothideomycetes</taxon>
        <taxon>Dothideomycetes incertae sedis</taxon>
        <taxon>Botryosphaeriales</taxon>
        <taxon>Phyllostictaceae</taxon>
        <taxon>Phyllosticta</taxon>
    </lineage>
</organism>
<accession>A0ABR1KNF8</accession>